<organism evidence="2 3">
    <name type="scientific">Vulcanimicrobium alpinum</name>
    <dbReference type="NCBI Taxonomy" id="3016050"/>
    <lineage>
        <taxon>Bacteria</taxon>
        <taxon>Bacillati</taxon>
        <taxon>Vulcanimicrobiota</taxon>
        <taxon>Vulcanimicrobiia</taxon>
        <taxon>Vulcanimicrobiales</taxon>
        <taxon>Vulcanimicrobiaceae</taxon>
        <taxon>Vulcanimicrobium</taxon>
    </lineage>
</organism>
<evidence type="ECO:0000313" key="2">
    <source>
        <dbReference type="EMBL" id="BDE08049.1"/>
    </source>
</evidence>
<dbReference type="AlphaFoldDB" id="A0AAN1XZX1"/>
<accession>A0AAN1XZX1</accession>
<evidence type="ECO:0000256" key="1">
    <source>
        <dbReference type="SAM" id="MobiDB-lite"/>
    </source>
</evidence>
<reference evidence="2 3" key="1">
    <citation type="journal article" date="2022" name="ISME Commun">
        <title>Vulcanimicrobium alpinus gen. nov. sp. nov., the first cultivated representative of the candidate phylum 'Eremiobacterota', is a metabolically versatile aerobic anoxygenic phototroph.</title>
        <authorList>
            <person name="Yabe S."/>
            <person name="Muto K."/>
            <person name="Abe K."/>
            <person name="Yokota A."/>
            <person name="Staudigel H."/>
            <person name="Tebo B.M."/>
        </authorList>
    </citation>
    <scope>NUCLEOTIDE SEQUENCE [LARGE SCALE GENOMIC DNA]</scope>
    <source>
        <strain evidence="2 3">WC8-2</strain>
    </source>
</reference>
<dbReference type="RefSeq" id="WP_317995601.1">
    <property type="nucleotide sequence ID" value="NZ_AP025523.1"/>
</dbReference>
<proteinExistence type="predicted"/>
<dbReference type="EMBL" id="AP025523">
    <property type="protein sequence ID" value="BDE08049.1"/>
    <property type="molecule type" value="Genomic_DNA"/>
</dbReference>
<evidence type="ECO:0000313" key="3">
    <source>
        <dbReference type="Proteomes" id="UP001317532"/>
    </source>
</evidence>
<keyword evidence="3" id="KW-1185">Reference proteome</keyword>
<sequence>MSTALFPTDDSLADETIDRAATLAVSGEAPDDVDDDDDDEDDDLDDDDDEAD</sequence>
<name>A0AAN1XZX1_UNVUL</name>
<feature type="compositionally biased region" description="Acidic residues" evidence="1">
    <location>
        <begin position="29"/>
        <end position="52"/>
    </location>
</feature>
<feature type="region of interest" description="Disordered" evidence="1">
    <location>
        <begin position="22"/>
        <end position="52"/>
    </location>
</feature>
<dbReference type="KEGG" id="vab:WPS_33250"/>
<gene>
    <name evidence="2" type="ORF">WPS_33250</name>
</gene>
<protein>
    <submittedName>
        <fullName evidence="2">Uncharacterized protein</fullName>
    </submittedName>
</protein>
<dbReference type="Proteomes" id="UP001317532">
    <property type="component" value="Chromosome"/>
</dbReference>